<dbReference type="EC" id="2.4.1.-" evidence="11"/>
<dbReference type="InterPro" id="IPR045885">
    <property type="entry name" value="GalNAc-T"/>
</dbReference>
<evidence type="ECO:0000256" key="1">
    <source>
        <dbReference type="ARBA" id="ARBA00004323"/>
    </source>
</evidence>
<dbReference type="GO" id="GO:0000139">
    <property type="term" value="C:Golgi membrane"/>
    <property type="evidence" value="ECO:0007669"/>
    <property type="project" value="UniProtKB-SubCell"/>
</dbReference>
<evidence type="ECO:0000256" key="8">
    <source>
        <dbReference type="ARBA" id="ARBA00023136"/>
    </source>
</evidence>
<comment type="caution">
    <text evidence="13">The sequence shown here is derived from an EMBL/GenBank/DDBJ whole genome shotgun (WGS) entry which is preliminary data.</text>
</comment>
<reference evidence="13" key="1">
    <citation type="submission" date="2021-09" db="EMBL/GenBank/DDBJ databases">
        <authorList>
            <person name="Martin H S."/>
        </authorList>
    </citation>
    <scope>NUCLEOTIDE SEQUENCE</scope>
</reference>
<dbReference type="InterPro" id="IPR000772">
    <property type="entry name" value="Ricin_B_lectin"/>
</dbReference>
<dbReference type="PROSITE" id="PS50231">
    <property type="entry name" value="RICIN_B_LECTIN"/>
    <property type="match status" value="1"/>
</dbReference>
<keyword evidence="4 11" id="KW-0430">Lectin</keyword>
<dbReference type="CDD" id="cd02510">
    <property type="entry name" value="pp-GalNAc-T"/>
    <property type="match status" value="1"/>
</dbReference>
<dbReference type="GO" id="GO:0006493">
    <property type="term" value="P:protein O-linked glycosylation"/>
    <property type="evidence" value="ECO:0007669"/>
    <property type="project" value="TreeGrafter"/>
</dbReference>
<keyword evidence="9 11" id="KW-1015">Disulfide bond</keyword>
<keyword evidence="8 11" id="KW-0472">Membrane</keyword>
<feature type="domain" description="Ricin B lectin" evidence="12">
    <location>
        <begin position="450"/>
        <end position="577"/>
    </location>
</feature>
<evidence type="ECO:0000313" key="14">
    <source>
        <dbReference type="Proteomes" id="UP000789524"/>
    </source>
</evidence>
<keyword evidence="3 11" id="KW-0812">Transmembrane</keyword>
<keyword evidence="10" id="KW-0325">Glycoprotein</keyword>
<feature type="transmembrane region" description="Helical" evidence="11">
    <location>
        <begin position="12"/>
        <end position="29"/>
    </location>
</feature>
<dbReference type="SUPFAM" id="SSF53448">
    <property type="entry name" value="Nucleotide-diphospho-sugar transferases"/>
    <property type="match status" value="1"/>
</dbReference>
<evidence type="ECO:0000313" key="13">
    <source>
        <dbReference type="EMBL" id="CAG9563229.1"/>
    </source>
</evidence>
<dbReference type="Proteomes" id="UP000789524">
    <property type="component" value="Unassembled WGS sequence"/>
</dbReference>
<dbReference type="EMBL" id="CAKASE010000049">
    <property type="protein sequence ID" value="CAG9563229.1"/>
    <property type="molecule type" value="Genomic_DNA"/>
</dbReference>
<dbReference type="AlphaFoldDB" id="A0A8J2W0Z7"/>
<dbReference type="GO" id="GO:0004653">
    <property type="term" value="F:polypeptide N-acetylgalactosaminyltransferase activity"/>
    <property type="evidence" value="ECO:0007669"/>
    <property type="project" value="TreeGrafter"/>
</dbReference>
<evidence type="ECO:0000256" key="2">
    <source>
        <dbReference type="ARBA" id="ARBA00005680"/>
    </source>
</evidence>
<dbReference type="CDD" id="cd23439">
    <property type="entry name" value="beta-trefoil_Ricin_GALNT10-like"/>
    <property type="match status" value="1"/>
</dbReference>
<comment type="cofactor">
    <cofactor evidence="11">
        <name>Mn(2+)</name>
        <dbReference type="ChEBI" id="CHEBI:29035"/>
    </cofactor>
</comment>
<dbReference type="OrthoDB" id="6159198at2759"/>
<comment type="subcellular location">
    <subcellularLocation>
        <location evidence="1 11">Golgi apparatus membrane</location>
        <topology evidence="1 11">Single-pass type II membrane protein</topology>
    </subcellularLocation>
</comment>
<dbReference type="GO" id="GO:0030246">
    <property type="term" value="F:carbohydrate binding"/>
    <property type="evidence" value="ECO:0007669"/>
    <property type="project" value="UniProtKB-KW"/>
</dbReference>
<dbReference type="Pfam" id="PF00652">
    <property type="entry name" value="Ricin_B_lectin"/>
    <property type="match status" value="1"/>
</dbReference>
<keyword evidence="6 11" id="KW-1133">Transmembrane helix</keyword>
<keyword evidence="7 11" id="KW-0333">Golgi apparatus</keyword>
<dbReference type="FunFam" id="3.90.550.10:FF:000029">
    <property type="entry name" value="Polypeptide N-acetylgalactosaminyltransferase"/>
    <property type="match status" value="1"/>
</dbReference>
<evidence type="ECO:0000259" key="12">
    <source>
        <dbReference type="SMART" id="SM00458"/>
    </source>
</evidence>
<dbReference type="SMART" id="SM00458">
    <property type="entry name" value="RICIN"/>
    <property type="match status" value="1"/>
</dbReference>
<gene>
    <name evidence="13" type="ORF">DCHRY22_LOCUS4412</name>
</gene>
<evidence type="ECO:0000256" key="5">
    <source>
        <dbReference type="ARBA" id="ARBA00022968"/>
    </source>
</evidence>
<sequence>MRRNCLRLLRNIILLTIVVILIYTINTIVDVKRISDVFPAQSYWQRTVQNENKYFIPSSYKKIDWHNYKQIEYEKKRTGIGEHGVPAYLPIKDSEMEKDLYAVNGFNGALSDKIPLNRSLPDIRHPGCQNRLYIESLPTVSVVVPFHNEHWSTLLRTAYSVLNRSPTFLIKEVFLVDDASTKDFLKEQLDDYVSKHMPKVKIIRLKSRSGLIAARLAGAEKATADVLVFLDSHTEANVNWLPPLLEPIALNYKTVVCPFIDVVAFDTFAYRAQDEGARGAFDWELFYKRLPVLPADEENMPEPFPSPVMAGGLFAISRVFFWELGGYDPGLDIWGGEQYELSFKLWQCGGKMLDAPCSRVGHIYRKFAPFPNPGHGDFVGKNYRRVAEVWMDEYAQYLYKRRPHYLKIDTGDISKQKALREKLQCKPFKWFMTQIAFDLTAKYPPVEPKPFAEGRIRPVTYPHLCVDAHHGNQMDKLHLKACTDATSAEQNFVLSWHKDIKSKTRNMCWDLPDSSPRSPILLYSCHLGGGNQLWRYHPESRRLKHGTNDNCLDFEISTRSVFIKQCSDSETQEWIIDKVDNAMLATWDTIAKRVTGPVEDIINFKKCFYIQI</sequence>
<evidence type="ECO:0000256" key="3">
    <source>
        <dbReference type="ARBA" id="ARBA00022692"/>
    </source>
</evidence>
<dbReference type="Gene3D" id="2.80.10.50">
    <property type="match status" value="1"/>
</dbReference>
<comment type="similarity">
    <text evidence="2 11">Belongs to the glycosyltransferase 2 family. GalNAc-T subfamily.</text>
</comment>
<keyword evidence="11" id="KW-0464">Manganese</keyword>
<proteinExistence type="inferred from homology"/>
<evidence type="ECO:0000256" key="6">
    <source>
        <dbReference type="ARBA" id="ARBA00022989"/>
    </source>
</evidence>
<keyword evidence="5" id="KW-0735">Signal-anchor</keyword>
<keyword evidence="11" id="KW-0808">Transferase</keyword>
<dbReference type="InterPro" id="IPR029044">
    <property type="entry name" value="Nucleotide-diphossugar_trans"/>
</dbReference>
<comment type="pathway">
    <text evidence="11">Protein modification; protein glycosylation.</text>
</comment>
<keyword evidence="14" id="KW-1185">Reference proteome</keyword>
<keyword evidence="11" id="KW-0328">Glycosyltransferase</keyword>
<dbReference type="InterPro" id="IPR001173">
    <property type="entry name" value="Glyco_trans_2-like"/>
</dbReference>
<evidence type="ECO:0000256" key="7">
    <source>
        <dbReference type="ARBA" id="ARBA00023034"/>
    </source>
</evidence>
<evidence type="ECO:0000256" key="10">
    <source>
        <dbReference type="ARBA" id="ARBA00023180"/>
    </source>
</evidence>
<dbReference type="Gene3D" id="3.90.550.10">
    <property type="entry name" value="Spore Coat Polysaccharide Biosynthesis Protein SpsA, Chain A"/>
    <property type="match status" value="1"/>
</dbReference>
<evidence type="ECO:0000256" key="4">
    <source>
        <dbReference type="ARBA" id="ARBA00022734"/>
    </source>
</evidence>
<accession>A0A8J2W0Z7</accession>
<dbReference type="PANTHER" id="PTHR11675:SF134">
    <property type="entry name" value="N-ACETYLGALACTOSAMINYLTRANSFERASE 4-RELATED"/>
    <property type="match status" value="1"/>
</dbReference>
<name>A0A8J2W0Z7_9NEOP</name>
<dbReference type="UniPathway" id="UPA00378"/>
<dbReference type="InterPro" id="IPR035992">
    <property type="entry name" value="Ricin_B-like_lectins"/>
</dbReference>
<dbReference type="Pfam" id="PF00535">
    <property type="entry name" value="Glycos_transf_2"/>
    <property type="match status" value="1"/>
</dbReference>
<evidence type="ECO:0000256" key="9">
    <source>
        <dbReference type="ARBA" id="ARBA00023157"/>
    </source>
</evidence>
<organism evidence="13 14">
    <name type="scientific">Danaus chrysippus</name>
    <name type="common">African queen</name>
    <dbReference type="NCBI Taxonomy" id="151541"/>
    <lineage>
        <taxon>Eukaryota</taxon>
        <taxon>Metazoa</taxon>
        <taxon>Ecdysozoa</taxon>
        <taxon>Arthropoda</taxon>
        <taxon>Hexapoda</taxon>
        <taxon>Insecta</taxon>
        <taxon>Pterygota</taxon>
        <taxon>Neoptera</taxon>
        <taxon>Endopterygota</taxon>
        <taxon>Lepidoptera</taxon>
        <taxon>Glossata</taxon>
        <taxon>Ditrysia</taxon>
        <taxon>Papilionoidea</taxon>
        <taxon>Nymphalidae</taxon>
        <taxon>Danainae</taxon>
        <taxon>Danaini</taxon>
        <taxon>Danaina</taxon>
        <taxon>Danaus</taxon>
        <taxon>Anosia</taxon>
    </lineage>
</organism>
<dbReference type="SUPFAM" id="SSF50370">
    <property type="entry name" value="Ricin B-like lectins"/>
    <property type="match status" value="1"/>
</dbReference>
<evidence type="ECO:0000256" key="11">
    <source>
        <dbReference type="RuleBase" id="RU361242"/>
    </source>
</evidence>
<protein>
    <recommendedName>
        <fullName evidence="11">Polypeptide N-acetylgalactosaminyltransferase</fullName>
        <ecNumber evidence="11">2.4.1.-</ecNumber>
    </recommendedName>
    <alternativeName>
        <fullName evidence="11">Protein-UDP acetylgalactosaminyltransferase</fullName>
    </alternativeName>
</protein>
<dbReference type="PANTHER" id="PTHR11675">
    <property type="entry name" value="N-ACETYLGALACTOSAMINYLTRANSFERASE"/>
    <property type="match status" value="1"/>
</dbReference>